<accession>A0ABQ5UK97</accession>
<dbReference type="Proteomes" id="UP001161406">
    <property type="component" value="Unassembled WGS sequence"/>
</dbReference>
<reference evidence="3" key="1">
    <citation type="journal article" date="2014" name="Int. J. Syst. Evol. Microbiol.">
        <title>Complete genome of a new Firmicutes species belonging to the dominant human colonic microbiota ('Ruminococcus bicirculans') reveals two chromosomes and a selective capacity to utilize plant glucans.</title>
        <authorList>
            <consortium name="NISC Comparative Sequencing Program"/>
            <person name="Wegmann U."/>
            <person name="Louis P."/>
            <person name="Goesmann A."/>
            <person name="Henrissat B."/>
            <person name="Duncan S.H."/>
            <person name="Flint H.J."/>
        </authorList>
    </citation>
    <scope>NUCLEOTIDE SEQUENCE</scope>
    <source>
        <strain evidence="3">NBRC 103855</strain>
    </source>
</reference>
<dbReference type="Gene3D" id="1.10.1530.10">
    <property type="match status" value="1"/>
</dbReference>
<evidence type="ECO:0000313" key="3">
    <source>
        <dbReference type="EMBL" id="GLQ11613.1"/>
    </source>
</evidence>
<evidence type="ECO:0000256" key="1">
    <source>
        <dbReference type="ARBA" id="ARBA00006056"/>
    </source>
</evidence>
<evidence type="ECO:0000313" key="4">
    <source>
        <dbReference type="Proteomes" id="UP001161406"/>
    </source>
</evidence>
<gene>
    <name evidence="3" type="ORF">GCM10007913_35450</name>
</gene>
<dbReference type="InterPro" id="IPR043143">
    <property type="entry name" value="Mal/L-sulf/L-lact_DH-like_NADP"/>
</dbReference>
<comment type="caution">
    <text evidence="3">The sequence shown here is derived from an EMBL/GenBank/DDBJ whole genome shotgun (WGS) entry which is preliminary data.</text>
</comment>
<dbReference type="SUPFAM" id="SSF89733">
    <property type="entry name" value="L-sulfolactate dehydrogenase-like"/>
    <property type="match status" value="1"/>
</dbReference>
<dbReference type="InterPro" id="IPR043144">
    <property type="entry name" value="Mal/L-sulf/L-lact_DH-like_ah"/>
</dbReference>
<dbReference type="InterPro" id="IPR036111">
    <property type="entry name" value="Mal/L-sulfo/L-lacto_DH-like_sf"/>
</dbReference>
<keyword evidence="4" id="KW-1185">Reference proteome</keyword>
<dbReference type="PANTHER" id="PTHR11091:SF0">
    <property type="entry name" value="MALATE DEHYDROGENASE"/>
    <property type="match status" value="1"/>
</dbReference>
<comment type="similarity">
    <text evidence="1">Belongs to the LDH2/MDH2 oxidoreductase family.</text>
</comment>
<keyword evidence="2" id="KW-0560">Oxidoreductase</keyword>
<dbReference type="Pfam" id="PF02615">
    <property type="entry name" value="Ldh_2"/>
    <property type="match status" value="1"/>
</dbReference>
<evidence type="ECO:0000256" key="2">
    <source>
        <dbReference type="ARBA" id="ARBA00023002"/>
    </source>
</evidence>
<dbReference type="RefSeq" id="WP_284393121.1">
    <property type="nucleotide sequence ID" value="NZ_BSNG01000002.1"/>
</dbReference>
<sequence length="348" mass="36253">MLAGYDARALIGAAGEIFAKAGLEPDKAAVVAELLVEADLMGHTTHGLSLAPWYLDTIEQGVMTKAGEPKVISDRGACVAWDGMRLPGIWLTAKALDLAIERAPTYGTVTVAIGNSHHIGALAAYLPRATEKGFMVLLGSSSPSGASVAPFGGTKGVYTPDPLAAGIPTSGDPILIDISASITTNNMTSRLQAEGKQFPHAWLMEADGTPTTDPNAINRGGTLLPTGGLDHGQKGYGMALLVEALTQGLAGIGRADGLTGINASVFLQVIDPTAFGGQADFVRQTDWLVEACRTNPPRPGVERVRVPGDQAAARKRKALAEGVVLHQGIIDKLRPWADKFGVVLPQAL</sequence>
<protein>
    <submittedName>
        <fullName evidence="3">Lactate dehydrogenase</fullName>
    </submittedName>
</protein>
<dbReference type="EMBL" id="BSNG01000002">
    <property type="protein sequence ID" value="GLQ11613.1"/>
    <property type="molecule type" value="Genomic_DNA"/>
</dbReference>
<dbReference type="PANTHER" id="PTHR11091">
    <property type="entry name" value="OXIDOREDUCTASE-RELATED"/>
    <property type="match status" value="1"/>
</dbReference>
<name>A0ABQ5UK97_9HYPH</name>
<organism evidence="3 4">
    <name type="scientific">Devosia yakushimensis</name>
    <dbReference type="NCBI Taxonomy" id="470028"/>
    <lineage>
        <taxon>Bacteria</taxon>
        <taxon>Pseudomonadati</taxon>
        <taxon>Pseudomonadota</taxon>
        <taxon>Alphaproteobacteria</taxon>
        <taxon>Hyphomicrobiales</taxon>
        <taxon>Devosiaceae</taxon>
        <taxon>Devosia</taxon>
    </lineage>
</organism>
<dbReference type="Gene3D" id="3.30.1370.60">
    <property type="entry name" value="Hypothetical oxidoreductase yiak, domain 2"/>
    <property type="match status" value="1"/>
</dbReference>
<reference evidence="3" key="2">
    <citation type="submission" date="2023-01" db="EMBL/GenBank/DDBJ databases">
        <title>Draft genome sequence of Devosia yakushimensis strain NBRC 103855.</title>
        <authorList>
            <person name="Sun Q."/>
            <person name="Mori K."/>
        </authorList>
    </citation>
    <scope>NUCLEOTIDE SEQUENCE</scope>
    <source>
        <strain evidence="3">NBRC 103855</strain>
    </source>
</reference>
<proteinExistence type="inferred from homology"/>
<dbReference type="InterPro" id="IPR003767">
    <property type="entry name" value="Malate/L-lactate_DH-like"/>
</dbReference>